<evidence type="ECO:0000313" key="2">
    <source>
        <dbReference type="Proteomes" id="UP001597206"/>
    </source>
</evidence>
<dbReference type="InterPro" id="IPR051828">
    <property type="entry name" value="HAD-like_hydrolase_domain"/>
</dbReference>
<protein>
    <submittedName>
        <fullName evidence="1">HAD family hydrolase</fullName>
        <ecNumber evidence="1">3.1.3.-</ecNumber>
    </submittedName>
</protein>
<dbReference type="Proteomes" id="UP001597206">
    <property type="component" value="Unassembled WGS sequence"/>
</dbReference>
<dbReference type="Gene3D" id="1.10.150.720">
    <property type="entry name" value="Haloacid dehalogenase-like hydrolase"/>
    <property type="match status" value="1"/>
</dbReference>
<dbReference type="EC" id="3.1.3.-" evidence="1"/>
<proteinExistence type="predicted"/>
<accession>A0ABW3PBF6</accession>
<dbReference type="EMBL" id="JBHTLN010000001">
    <property type="protein sequence ID" value="MFD1121411.1"/>
    <property type="molecule type" value="Genomic_DNA"/>
</dbReference>
<name>A0ABW3PBF6_9PROT</name>
<dbReference type="Gene3D" id="3.40.50.1000">
    <property type="entry name" value="HAD superfamily/HAD-like"/>
    <property type="match status" value="1"/>
</dbReference>
<keyword evidence="1" id="KW-0378">Hydrolase</keyword>
<gene>
    <name evidence="1" type="ORF">ACFQ2T_02765</name>
</gene>
<dbReference type="SUPFAM" id="SSF56784">
    <property type="entry name" value="HAD-like"/>
    <property type="match status" value="1"/>
</dbReference>
<dbReference type="PANTHER" id="PTHR46191">
    <property type="match status" value="1"/>
</dbReference>
<dbReference type="NCBIfam" id="TIGR01549">
    <property type="entry name" value="HAD-SF-IA-v1"/>
    <property type="match status" value="1"/>
</dbReference>
<dbReference type="SFLD" id="SFLDG01129">
    <property type="entry name" value="C1.5:_HAD__Beta-PGM__Phosphata"/>
    <property type="match status" value="1"/>
</dbReference>
<reference evidence="2" key="1">
    <citation type="journal article" date="2019" name="Int. J. Syst. Evol. Microbiol.">
        <title>The Global Catalogue of Microorganisms (GCM) 10K type strain sequencing project: providing services to taxonomists for standard genome sequencing and annotation.</title>
        <authorList>
            <consortium name="The Broad Institute Genomics Platform"/>
            <consortium name="The Broad Institute Genome Sequencing Center for Infectious Disease"/>
            <person name="Wu L."/>
            <person name="Ma J."/>
        </authorList>
    </citation>
    <scope>NUCLEOTIDE SEQUENCE [LARGE SCALE GENOMIC DNA]</scope>
    <source>
        <strain evidence="2">CCUG 58411</strain>
    </source>
</reference>
<dbReference type="InterPro" id="IPR006439">
    <property type="entry name" value="HAD-SF_hydro_IA"/>
</dbReference>
<keyword evidence="2" id="KW-1185">Reference proteome</keyword>
<dbReference type="InterPro" id="IPR036412">
    <property type="entry name" value="HAD-like_sf"/>
</dbReference>
<dbReference type="RefSeq" id="WP_379030174.1">
    <property type="nucleotide sequence ID" value="NZ_JBHTLN010000001.1"/>
</dbReference>
<comment type="caution">
    <text evidence="1">The sequence shown here is derived from an EMBL/GenBank/DDBJ whole genome shotgun (WGS) entry which is preliminary data.</text>
</comment>
<dbReference type="PRINTS" id="PR00413">
    <property type="entry name" value="HADHALOGNASE"/>
</dbReference>
<sequence length="235" mass="26600">MNYLLWDFDGTLAERPGLWSQCLADVVNENQQTKHFQRHHFSPHLSTGFPWHTPEITHEHILTAEAWWENLESTLIQALVKGAQLSLAEATLLIPNTRMRYIDPTGWQVYEDTVPTLKQLSKDGWQHLILSNHVPELPALVESLGLTEHFQSIYTSAITGFEKPNPAAFQYVLKQLPQDANVIMIGDSYEADVLGAQSIGLAAILVRNHHAEMPELLNLHKLPDILRVKLDSATF</sequence>
<dbReference type="PANTHER" id="PTHR46191:SF2">
    <property type="entry name" value="HALOACID DEHALOGENASE-LIKE HYDROLASE DOMAIN-CONTAINING PROTEIN 3"/>
    <property type="match status" value="1"/>
</dbReference>
<dbReference type="SFLD" id="SFLDS00003">
    <property type="entry name" value="Haloacid_Dehalogenase"/>
    <property type="match status" value="1"/>
</dbReference>
<dbReference type="Pfam" id="PF00702">
    <property type="entry name" value="Hydrolase"/>
    <property type="match status" value="1"/>
</dbReference>
<evidence type="ECO:0000313" key="1">
    <source>
        <dbReference type="EMBL" id="MFD1121411.1"/>
    </source>
</evidence>
<dbReference type="GO" id="GO:0016787">
    <property type="term" value="F:hydrolase activity"/>
    <property type="evidence" value="ECO:0007669"/>
    <property type="project" value="UniProtKB-KW"/>
</dbReference>
<dbReference type="InterPro" id="IPR023214">
    <property type="entry name" value="HAD_sf"/>
</dbReference>
<dbReference type="InterPro" id="IPR044924">
    <property type="entry name" value="HAD-SF_hydro_IA_REG-2-like_cap"/>
</dbReference>
<organism evidence="1 2">
    <name type="scientific">Methylophilus flavus</name>
    <dbReference type="NCBI Taxonomy" id="640084"/>
    <lineage>
        <taxon>Bacteria</taxon>
        <taxon>Pseudomonadati</taxon>
        <taxon>Pseudomonadota</taxon>
        <taxon>Betaproteobacteria</taxon>
        <taxon>Nitrosomonadales</taxon>
        <taxon>Methylophilaceae</taxon>
        <taxon>Methylophilus</taxon>
    </lineage>
</organism>